<organism evidence="1 2">
    <name type="scientific">Companilactobacillus allii</name>
    <dbReference type="NCBI Taxonomy" id="1847728"/>
    <lineage>
        <taxon>Bacteria</taxon>
        <taxon>Bacillati</taxon>
        <taxon>Bacillota</taxon>
        <taxon>Bacilli</taxon>
        <taxon>Lactobacillales</taxon>
        <taxon>Lactobacillaceae</taxon>
        <taxon>Companilactobacillus</taxon>
    </lineage>
</organism>
<dbReference type="EMBL" id="CP019323">
    <property type="protein sequence ID" value="APX72101.1"/>
    <property type="molecule type" value="Genomic_DNA"/>
</dbReference>
<dbReference type="AlphaFoldDB" id="A0A1P8Q2N8"/>
<name>A0A1P8Q2N8_9LACO</name>
<keyword evidence="2" id="KW-1185">Reference proteome</keyword>
<dbReference type="RefSeq" id="WP_076614604.1">
    <property type="nucleotide sequence ID" value="NZ_CP019323.1"/>
</dbReference>
<dbReference type="Proteomes" id="UP000187499">
    <property type="component" value="Chromosome"/>
</dbReference>
<evidence type="ECO:0000313" key="1">
    <source>
        <dbReference type="EMBL" id="APX72101.1"/>
    </source>
</evidence>
<dbReference type="KEGG" id="lalw:BTM29_05770"/>
<proteinExistence type="predicted"/>
<accession>A0A1P8Q2N8</accession>
<evidence type="ECO:0000313" key="2">
    <source>
        <dbReference type="Proteomes" id="UP000187499"/>
    </source>
</evidence>
<reference evidence="2" key="1">
    <citation type="submission" date="2016-12" db="EMBL/GenBank/DDBJ databases">
        <authorList>
            <person name="Jung M.Y."/>
            <person name="Lee S.H."/>
        </authorList>
    </citation>
    <scope>NUCLEOTIDE SEQUENCE [LARGE SCALE GENOMIC DNA]</scope>
    <source>
        <strain evidence="2">WiKim39</strain>
    </source>
</reference>
<gene>
    <name evidence="1" type="ORF">BTM29_05770</name>
</gene>
<dbReference type="STRING" id="1847728.BTM29_05770"/>
<dbReference type="OrthoDB" id="2326667at2"/>
<protein>
    <submittedName>
        <fullName evidence="1">Uncharacterized protein</fullName>
    </submittedName>
</protein>
<sequence length="84" mass="9464">MTKLFKGLNNIIFNVNKQVSSIAFDTLRITKSDNSSLKSHIVINSSYSNSKQKEKNAIKSDFDAIGKDLFKSLKQYEKSKFNGA</sequence>